<dbReference type="InterPro" id="IPR010300">
    <property type="entry name" value="CDO_1"/>
</dbReference>
<evidence type="ECO:0000256" key="2">
    <source>
        <dbReference type="ARBA" id="ARBA00006622"/>
    </source>
</evidence>
<dbReference type="PANTHER" id="PTHR12918">
    <property type="entry name" value="CYSTEINE DIOXYGENASE"/>
    <property type="match status" value="1"/>
</dbReference>
<dbReference type="Gene3D" id="2.60.120.10">
    <property type="entry name" value="Jelly Rolls"/>
    <property type="match status" value="1"/>
</dbReference>
<dbReference type="EMBL" id="JBEUOH010000028">
    <property type="protein sequence ID" value="KAL0859304.1"/>
    <property type="molecule type" value="Genomic_DNA"/>
</dbReference>
<name>A0ABR3H3N8_LOXSC</name>
<comment type="pathway">
    <text evidence="1 9">Organosulfur biosynthesis; taurine biosynthesis; hypotaurine from L-cysteine: step 1/2.</text>
</comment>
<reference evidence="10 11" key="1">
    <citation type="submission" date="2024-06" db="EMBL/GenBank/DDBJ databases">
        <title>A chromosome-level genome assembly of beet webworm, Loxostege sticticalis.</title>
        <authorList>
            <person name="Zhang Y."/>
        </authorList>
    </citation>
    <scope>NUCLEOTIDE SEQUENCE [LARGE SCALE GENOMIC DNA]</scope>
    <source>
        <strain evidence="10">AQ026</strain>
        <tissue evidence="10">Whole body</tissue>
    </source>
</reference>
<evidence type="ECO:0000256" key="4">
    <source>
        <dbReference type="ARBA" id="ARBA00022723"/>
    </source>
</evidence>
<keyword evidence="11" id="KW-1185">Reference proteome</keyword>
<keyword evidence="4 9" id="KW-0479">Metal-binding</keyword>
<evidence type="ECO:0000256" key="5">
    <source>
        <dbReference type="ARBA" id="ARBA00022784"/>
    </source>
</evidence>
<comment type="caution">
    <text evidence="10">The sequence shown here is derived from an EMBL/GenBank/DDBJ whole genome shotgun (WGS) entry which is preliminary data.</text>
</comment>
<keyword evidence="6 9" id="KW-0223">Dioxygenase</keyword>
<dbReference type="PANTHER" id="PTHR12918:SF1">
    <property type="entry name" value="CYSTEINE DIOXYGENASE TYPE 1"/>
    <property type="match status" value="1"/>
</dbReference>
<evidence type="ECO:0000256" key="3">
    <source>
        <dbReference type="ARBA" id="ARBA00013133"/>
    </source>
</evidence>
<evidence type="ECO:0000256" key="1">
    <source>
        <dbReference type="ARBA" id="ARBA00004759"/>
    </source>
</evidence>
<dbReference type="InterPro" id="IPR014710">
    <property type="entry name" value="RmlC-like_jellyroll"/>
</dbReference>
<evidence type="ECO:0000256" key="8">
    <source>
        <dbReference type="ARBA" id="ARBA00023004"/>
    </source>
</evidence>
<evidence type="ECO:0000256" key="6">
    <source>
        <dbReference type="ARBA" id="ARBA00022964"/>
    </source>
</evidence>
<comment type="similarity">
    <text evidence="2 9">Belongs to the cysteine dioxygenase family.</text>
</comment>
<comment type="catalytic activity">
    <reaction evidence="9">
        <text>L-cysteine + O2 = 3-sulfino-L-alanine + H(+)</text>
        <dbReference type="Rhea" id="RHEA:20441"/>
        <dbReference type="ChEBI" id="CHEBI:15378"/>
        <dbReference type="ChEBI" id="CHEBI:15379"/>
        <dbReference type="ChEBI" id="CHEBI:35235"/>
        <dbReference type="ChEBI" id="CHEBI:61085"/>
        <dbReference type="EC" id="1.13.11.20"/>
    </reaction>
</comment>
<dbReference type="SUPFAM" id="SSF51182">
    <property type="entry name" value="RmlC-like cupins"/>
    <property type="match status" value="1"/>
</dbReference>
<dbReference type="CDD" id="cd10548">
    <property type="entry name" value="cupin_CDO"/>
    <property type="match status" value="1"/>
</dbReference>
<dbReference type="Proteomes" id="UP001549920">
    <property type="component" value="Unassembled WGS sequence"/>
</dbReference>
<sequence length="290" mass="33057">MDVENANCKMRVSQCADMEIIPIERPLKVTQEISGLDKLVEELHKVFTDDFVNIQDVQKLMAGYKSNPKDWKKYAKFDRFRYTRNLVDAGNGAFNIMILCWGPGHASAIHDHADSHCFMKLLSGSLEEVRYDWPSTVEPEVRKVLKRHRCSSETADQLETQMADLDLSCQNDSCQNFGGKVDRCQSECRNGNGYEEEDYSSDQMEELGRTRLEVNDVCYINDALGLHRMENPSHVDSAVSLHLYCPPFDSCRVFDARTGKPSEVKVTFWSVNGKKVKRVIEAIDNADSQQ</sequence>
<dbReference type="Pfam" id="PF05995">
    <property type="entry name" value="CDO_I"/>
    <property type="match status" value="2"/>
</dbReference>
<keyword evidence="8 9" id="KW-0408">Iron</keyword>
<evidence type="ECO:0000256" key="7">
    <source>
        <dbReference type="ARBA" id="ARBA00023002"/>
    </source>
</evidence>
<dbReference type="InterPro" id="IPR011051">
    <property type="entry name" value="RmlC_Cupin_sf"/>
</dbReference>
<keyword evidence="7 9" id="KW-0560">Oxidoreductase</keyword>
<evidence type="ECO:0000313" key="10">
    <source>
        <dbReference type="EMBL" id="KAL0859304.1"/>
    </source>
</evidence>
<dbReference type="EC" id="1.13.11.20" evidence="3 9"/>
<accession>A0ABR3H3N8</accession>
<organism evidence="10 11">
    <name type="scientific">Loxostege sticticalis</name>
    <name type="common">Beet webworm moth</name>
    <dbReference type="NCBI Taxonomy" id="481309"/>
    <lineage>
        <taxon>Eukaryota</taxon>
        <taxon>Metazoa</taxon>
        <taxon>Ecdysozoa</taxon>
        <taxon>Arthropoda</taxon>
        <taxon>Hexapoda</taxon>
        <taxon>Insecta</taxon>
        <taxon>Pterygota</taxon>
        <taxon>Neoptera</taxon>
        <taxon>Endopterygota</taxon>
        <taxon>Lepidoptera</taxon>
        <taxon>Glossata</taxon>
        <taxon>Ditrysia</taxon>
        <taxon>Pyraloidea</taxon>
        <taxon>Crambidae</taxon>
        <taxon>Pyraustinae</taxon>
        <taxon>Loxostege</taxon>
    </lineage>
</organism>
<gene>
    <name evidence="10" type="ORF">ABMA27_011106</name>
</gene>
<protein>
    <recommendedName>
        <fullName evidence="3 9">Cysteine dioxygenase</fullName>
        <ecNumber evidence="3 9">1.13.11.20</ecNumber>
    </recommendedName>
</protein>
<keyword evidence="5" id="KW-0883">Thioether bond</keyword>
<evidence type="ECO:0000313" key="11">
    <source>
        <dbReference type="Proteomes" id="UP001549920"/>
    </source>
</evidence>
<comment type="cofactor">
    <cofactor evidence="9">
        <name>Fe cation</name>
        <dbReference type="ChEBI" id="CHEBI:24875"/>
    </cofactor>
    <text evidence="9">Binds 1 Fe cation per subunit.</text>
</comment>
<evidence type="ECO:0000256" key="9">
    <source>
        <dbReference type="RuleBase" id="RU366010"/>
    </source>
</evidence>
<proteinExistence type="inferred from homology"/>